<evidence type="ECO:0000256" key="7">
    <source>
        <dbReference type="ARBA" id="ARBA00049204"/>
    </source>
</evidence>
<feature type="binding site" evidence="8">
    <location>
        <position position="113"/>
    </location>
    <ligand>
        <name>Mn(2+)</name>
        <dbReference type="ChEBI" id="CHEBI:29035"/>
    </ligand>
</feature>
<evidence type="ECO:0000256" key="1">
    <source>
        <dbReference type="ARBA" id="ARBA00002170"/>
    </source>
</evidence>
<dbReference type="InterPro" id="IPR050265">
    <property type="entry name" value="Fe/Mn_Superoxide_Dismutase"/>
</dbReference>
<evidence type="ECO:0000256" key="8">
    <source>
        <dbReference type="PIRSR" id="PIRSR000349-1"/>
    </source>
</evidence>
<dbReference type="InterPro" id="IPR036314">
    <property type="entry name" value="SOD_C_sf"/>
</dbReference>
<evidence type="ECO:0000256" key="4">
    <source>
        <dbReference type="ARBA" id="ARBA00022723"/>
    </source>
</evidence>
<feature type="domain" description="Manganese/iron superoxide dismutase C-terminal" evidence="11">
    <location>
        <begin position="163"/>
        <end position="203"/>
    </location>
</feature>
<protein>
    <recommendedName>
        <fullName evidence="3 9">Superoxide dismutase</fullName>
        <ecNumber evidence="3 9">1.15.1.1</ecNumber>
    </recommendedName>
</protein>
<comment type="function">
    <text evidence="9">Destroys radicals which are normally produced within the cells and which are toxic to biological systems.</text>
</comment>
<evidence type="ECO:0000313" key="12">
    <source>
        <dbReference type="Proteomes" id="UP000095280"/>
    </source>
</evidence>
<dbReference type="FunFam" id="1.10.287.990:FF:000001">
    <property type="entry name" value="Superoxide dismutase"/>
    <property type="match status" value="1"/>
</dbReference>
<dbReference type="SUPFAM" id="SSF46609">
    <property type="entry name" value="Fe,Mn superoxide dismutase (SOD), N-terminal domain"/>
    <property type="match status" value="1"/>
</dbReference>
<name>A0A1I8JCS2_9PLAT</name>
<dbReference type="Pfam" id="PF02777">
    <property type="entry name" value="Sod_Fe_C"/>
    <property type="match status" value="1"/>
</dbReference>
<feature type="binding site" evidence="8">
    <location>
        <position position="65"/>
    </location>
    <ligand>
        <name>Mn(2+)</name>
        <dbReference type="ChEBI" id="CHEBI:29035"/>
    </ligand>
</feature>
<evidence type="ECO:0000256" key="9">
    <source>
        <dbReference type="RuleBase" id="RU000414"/>
    </source>
</evidence>
<feature type="domain" description="Manganese/iron superoxide dismutase N-terminal" evidence="10">
    <location>
        <begin position="43"/>
        <end position="121"/>
    </location>
</feature>
<evidence type="ECO:0000256" key="3">
    <source>
        <dbReference type="ARBA" id="ARBA00012682"/>
    </source>
</evidence>
<dbReference type="GO" id="GO:0004784">
    <property type="term" value="F:superoxide dismutase activity"/>
    <property type="evidence" value="ECO:0007669"/>
    <property type="project" value="UniProtKB-EC"/>
</dbReference>
<dbReference type="InterPro" id="IPR019831">
    <property type="entry name" value="Mn/Fe_SOD_N"/>
</dbReference>
<dbReference type="InterPro" id="IPR001189">
    <property type="entry name" value="Mn/Fe_SOD"/>
</dbReference>
<dbReference type="GO" id="GO:0030145">
    <property type="term" value="F:manganese ion binding"/>
    <property type="evidence" value="ECO:0007669"/>
    <property type="project" value="TreeGrafter"/>
</dbReference>
<feature type="binding site" evidence="8">
    <location>
        <position position="174"/>
    </location>
    <ligand>
        <name>Mn(2+)</name>
        <dbReference type="ChEBI" id="CHEBI:29035"/>
    </ligand>
</feature>
<dbReference type="PIRSF" id="PIRSF000349">
    <property type="entry name" value="SODismutase"/>
    <property type="match status" value="1"/>
</dbReference>
<comment type="function">
    <text evidence="1">Destroys superoxide anion radicals which are normally produced within the cells and which are toxic to biological systems.</text>
</comment>
<dbReference type="WBParaSite" id="maker-uti_cns_0046797-snap-gene-0.16-mRNA-1">
    <property type="protein sequence ID" value="maker-uti_cns_0046797-snap-gene-0.16-mRNA-1"/>
    <property type="gene ID" value="maker-uti_cns_0046797-snap-gene-0.16"/>
</dbReference>
<dbReference type="InterPro" id="IPR036324">
    <property type="entry name" value="Mn/Fe_SOD_N_sf"/>
</dbReference>
<evidence type="ECO:0000259" key="10">
    <source>
        <dbReference type="Pfam" id="PF00081"/>
    </source>
</evidence>
<dbReference type="InterPro" id="IPR019833">
    <property type="entry name" value="Mn/Fe_SOD_BS"/>
</dbReference>
<dbReference type="PRINTS" id="PR01703">
    <property type="entry name" value="MNSODISMTASE"/>
</dbReference>
<dbReference type="Gene3D" id="1.10.287.990">
    <property type="entry name" value="Fe,Mn superoxide dismutase (SOD) domain"/>
    <property type="match status" value="1"/>
</dbReference>
<sequence>LFSSNMHCIGSKLPSAVRLCQRLCIQPLSGAAQAPQPIVKAVLPDLPYDYSALEPVISADIMRLHHQKHHATYVNNFNSAQETLAAALAAGKTSDIIAVQAALRFNGGGHVNHSIFWKNLSPQGGGEPSRFLLEAVNRDFGSFSKFQEQMSAAADPLKATTGLEPLLGIDVWEHAYYLQYKNVRPDYVKSIWKVINWDDVENRLDQAKSGGVKLA</sequence>
<dbReference type="PANTHER" id="PTHR11404">
    <property type="entry name" value="SUPEROXIDE DISMUTASE 2"/>
    <property type="match status" value="1"/>
</dbReference>
<evidence type="ECO:0000256" key="5">
    <source>
        <dbReference type="ARBA" id="ARBA00023002"/>
    </source>
</evidence>
<dbReference type="PROSITE" id="PS00088">
    <property type="entry name" value="SOD_MN"/>
    <property type="match status" value="1"/>
</dbReference>
<feature type="binding site" evidence="8">
    <location>
        <position position="170"/>
    </location>
    <ligand>
        <name>Mn(2+)</name>
        <dbReference type="ChEBI" id="CHEBI:29035"/>
    </ligand>
</feature>
<comment type="catalytic activity">
    <reaction evidence="7 9">
        <text>2 superoxide + 2 H(+) = H2O2 + O2</text>
        <dbReference type="Rhea" id="RHEA:20696"/>
        <dbReference type="ChEBI" id="CHEBI:15378"/>
        <dbReference type="ChEBI" id="CHEBI:15379"/>
        <dbReference type="ChEBI" id="CHEBI:16240"/>
        <dbReference type="ChEBI" id="CHEBI:18421"/>
        <dbReference type="EC" id="1.15.1.1"/>
    </reaction>
</comment>
<evidence type="ECO:0000313" key="13">
    <source>
        <dbReference type="WBParaSite" id="maker-uti_cns_0046797-snap-gene-0.16-mRNA-1"/>
    </source>
</evidence>
<dbReference type="SUPFAM" id="SSF54719">
    <property type="entry name" value="Fe,Mn superoxide dismutase (SOD), C-terminal domain"/>
    <property type="match status" value="1"/>
</dbReference>
<keyword evidence="4 8" id="KW-0479">Metal-binding</keyword>
<proteinExistence type="inferred from homology"/>
<evidence type="ECO:0000256" key="2">
    <source>
        <dbReference type="ARBA" id="ARBA00008714"/>
    </source>
</evidence>
<dbReference type="AlphaFoldDB" id="A0A1I8JCS2"/>
<dbReference type="GO" id="GO:0005739">
    <property type="term" value="C:mitochondrion"/>
    <property type="evidence" value="ECO:0007669"/>
    <property type="project" value="TreeGrafter"/>
</dbReference>
<dbReference type="EC" id="1.15.1.1" evidence="3 9"/>
<dbReference type="Pfam" id="PF00081">
    <property type="entry name" value="Sod_Fe_N"/>
    <property type="match status" value="1"/>
</dbReference>
<evidence type="ECO:0000256" key="6">
    <source>
        <dbReference type="ARBA" id="ARBA00023211"/>
    </source>
</evidence>
<organism evidence="12 13">
    <name type="scientific">Macrostomum lignano</name>
    <dbReference type="NCBI Taxonomy" id="282301"/>
    <lineage>
        <taxon>Eukaryota</taxon>
        <taxon>Metazoa</taxon>
        <taxon>Spiralia</taxon>
        <taxon>Lophotrochozoa</taxon>
        <taxon>Platyhelminthes</taxon>
        <taxon>Rhabditophora</taxon>
        <taxon>Macrostomorpha</taxon>
        <taxon>Macrostomida</taxon>
        <taxon>Macrostomidae</taxon>
        <taxon>Macrostomum</taxon>
    </lineage>
</organism>
<reference evidence="13" key="1">
    <citation type="submission" date="2016-11" db="UniProtKB">
        <authorList>
            <consortium name="WormBaseParasite"/>
        </authorList>
    </citation>
    <scope>IDENTIFICATION</scope>
</reference>
<dbReference type="Proteomes" id="UP000095280">
    <property type="component" value="Unplaced"/>
</dbReference>
<dbReference type="Gene3D" id="3.55.40.20">
    <property type="entry name" value="Iron/manganese superoxide dismutase, C-terminal domain"/>
    <property type="match status" value="1"/>
</dbReference>
<accession>A0A1I8JCS2</accession>
<dbReference type="InterPro" id="IPR019832">
    <property type="entry name" value="Mn/Fe_SOD_C"/>
</dbReference>
<comment type="similarity">
    <text evidence="2 9">Belongs to the iron/manganese superoxide dismutase family.</text>
</comment>
<evidence type="ECO:0000259" key="11">
    <source>
        <dbReference type="Pfam" id="PF02777"/>
    </source>
</evidence>
<keyword evidence="5 9" id="KW-0560">Oxidoreductase</keyword>
<dbReference type="PANTHER" id="PTHR11404:SF6">
    <property type="entry name" value="SUPEROXIDE DISMUTASE [MN], MITOCHONDRIAL"/>
    <property type="match status" value="1"/>
</dbReference>
<keyword evidence="6" id="KW-0464">Manganese</keyword>
<keyword evidence="12" id="KW-1185">Reference proteome</keyword>